<feature type="signal peptide" evidence="7">
    <location>
        <begin position="1"/>
        <end position="30"/>
    </location>
</feature>
<evidence type="ECO:0000256" key="6">
    <source>
        <dbReference type="PROSITE-ProRule" id="PRU00433"/>
    </source>
</evidence>
<dbReference type="GO" id="GO:0046872">
    <property type="term" value="F:metal ion binding"/>
    <property type="evidence" value="ECO:0007669"/>
    <property type="project" value="UniProtKB-KW"/>
</dbReference>
<dbReference type="InterPro" id="IPR036909">
    <property type="entry name" value="Cyt_c-like_dom_sf"/>
</dbReference>
<dbReference type="GO" id="GO:0009055">
    <property type="term" value="F:electron transfer activity"/>
    <property type="evidence" value="ECO:0007669"/>
    <property type="project" value="InterPro"/>
</dbReference>
<evidence type="ECO:0000256" key="7">
    <source>
        <dbReference type="SAM" id="SignalP"/>
    </source>
</evidence>
<keyword evidence="5 6" id="KW-0408">Iron</keyword>
<dbReference type="Proteomes" id="UP000480266">
    <property type="component" value="Unassembled WGS sequence"/>
</dbReference>
<organism evidence="9 10">
    <name type="scientific">Candidatus Afipia apatlaquensis</name>
    <dbReference type="NCBI Taxonomy" id="2712852"/>
    <lineage>
        <taxon>Bacteria</taxon>
        <taxon>Pseudomonadati</taxon>
        <taxon>Pseudomonadota</taxon>
        <taxon>Alphaproteobacteria</taxon>
        <taxon>Hyphomicrobiales</taxon>
        <taxon>Nitrobacteraceae</taxon>
        <taxon>Afipia</taxon>
    </lineage>
</organism>
<keyword evidence="1" id="KW-0813">Transport</keyword>
<evidence type="ECO:0000259" key="8">
    <source>
        <dbReference type="PROSITE" id="PS51007"/>
    </source>
</evidence>
<protein>
    <submittedName>
        <fullName evidence="9">Cytochrome c</fullName>
    </submittedName>
</protein>
<dbReference type="InterPro" id="IPR050597">
    <property type="entry name" value="Cytochrome_c_Oxidase_Subunit"/>
</dbReference>
<dbReference type="PANTHER" id="PTHR33751:SF9">
    <property type="entry name" value="CYTOCHROME C4"/>
    <property type="match status" value="1"/>
</dbReference>
<gene>
    <name evidence="9" type="ORF">G4V63_07270</name>
</gene>
<dbReference type="SUPFAM" id="SSF46626">
    <property type="entry name" value="Cytochrome c"/>
    <property type="match status" value="1"/>
</dbReference>
<proteinExistence type="predicted"/>
<keyword evidence="10" id="KW-1185">Reference proteome</keyword>
<evidence type="ECO:0000256" key="5">
    <source>
        <dbReference type="ARBA" id="ARBA00023004"/>
    </source>
</evidence>
<evidence type="ECO:0000256" key="1">
    <source>
        <dbReference type="ARBA" id="ARBA00022448"/>
    </source>
</evidence>
<comment type="caution">
    <text evidence="9">The sequence shown here is derived from an EMBL/GenBank/DDBJ whole genome shotgun (WGS) entry which is preliminary data.</text>
</comment>
<dbReference type="InterPro" id="IPR009056">
    <property type="entry name" value="Cyt_c-like_dom"/>
</dbReference>
<keyword evidence="7" id="KW-0732">Signal</keyword>
<dbReference type="Pfam" id="PF00034">
    <property type="entry name" value="Cytochrom_C"/>
    <property type="match status" value="1"/>
</dbReference>
<accession>A0A7C9VCS4</accession>
<keyword evidence="4" id="KW-0249">Electron transport</keyword>
<dbReference type="AlphaFoldDB" id="A0A7C9VCS4"/>
<dbReference type="PANTHER" id="PTHR33751">
    <property type="entry name" value="CBB3-TYPE CYTOCHROME C OXIDASE SUBUNIT FIXP"/>
    <property type="match status" value="1"/>
</dbReference>
<evidence type="ECO:0000256" key="4">
    <source>
        <dbReference type="ARBA" id="ARBA00022982"/>
    </source>
</evidence>
<dbReference type="EMBL" id="JAAMRR010000375">
    <property type="protein sequence ID" value="NGX95028.1"/>
    <property type="molecule type" value="Genomic_DNA"/>
</dbReference>
<feature type="domain" description="Cytochrome c" evidence="8">
    <location>
        <begin position="32"/>
        <end position="109"/>
    </location>
</feature>
<name>A0A7C9VCS4_9BRAD</name>
<evidence type="ECO:0000256" key="2">
    <source>
        <dbReference type="ARBA" id="ARBA00022617"/>
    </source>
</evidence>
<sequence>MQSKQNKHTGPYLAGLLVLLALNGMVSAQAAGDAKAGRKKAQMCSACHGIDGIAKIPIAPNIAGSPAMYLEKQLKAFRSEERKEENMNVVAKPLSDADIADLAAWYSGI</sequence>
<reference evidence="9" key="1">
    <citation type="submission" date="2020-02" db="EMBL/GenBank/DDBJ databases">
        <title>Draft genome sequence of Candidatus Afipia apatlaquensis IBT-C3, a potential strain for decolorization of textile dyes.</title>
        <authorList>
            <person name="Sanchez-Reyes A."/>
            <person name="Breton-Deval L."/>
            <person name="Mangelson H."/>
            <person name="Sanchez-Flores A."/>
        </authorList>
    </citation>
    <scope>NUCLEOTIDE SEQUENCE [LARGE SCALE GENOMIC DNA]</scope>
    <source>
        <strain evidence="9">IBT-C3</strain>
    </source>
</reference>
<evidence type="ECO:0000256" key="3">
    <source>
        <dbReference type="ARBA" id="ARBA00022723"/>
    </source>
</evidence>
<dbReference type="Gene3D" id="1.10.760.10">
    <property type="entry name" value="Cytochrome c-like domain"/>
    <property type="match status" value="1"/>
</dbReference>
<feature type="chain" id="PRO_5028884990" evidence="7">
    <location>
        <begin position="31"/>
        <end position="109"/>
    </location>
</feature>
<dbReference type="PROSITE" id="PS51007">
    <property type="entry name" value="CYTC"/>
    <property type="match status" value="1"/>
</dbReference>
<dbReference type="GO" id="GO:0020037">
    <property type="term" value="F:heme binding"/>
    <property type="evidence" value="ECO:0007669"/>
    <property type="project" value="InterPro"/>
</dbReference>
<keyword evidence="3 6" id="KW-0479">Metal-binding</keyword>
<evidence type="ECO:0000313" key="10">
    <source>
        <dbReference type="Proteomes" id="UP000480266"/>
    </source>
</evidence>
<feature type="non-terminal residue" evidence="9">
    <location>
        <position position="109"/>
    </location>
</feature>
<evidence type="ECO:0000313" key="9">
    <source>
        <dbReference type="EMBL" id="NGX95028.1"/>
    </source>
</evidence>
<keyword evidence="2 6" id="KW-0349">Heme</keyword>